<dbReference type="Gene3D" id="3.40.50.880">
    <property type="match status" value="1"/>
</dbReference>
<dbReference type="InterPro" id="IPR002161">
    <property type="entry name" value="PdxT/SNO"/>
</dbReference>
<name>A0AAD4M4Z0_9AGAM</name>
<dbReference type="GO" id="GO:0005829">
    <property type="term" value="C:cytosol"/>
    <property type="evidence" value="ECO:0007669"/>
    <property type="project" value="TreeGrafter"/>
</dbReference>
<dbReference type="PANTHER" id="PTHR31559">
    <property type="entry name" value="PYRIDOXAL 5'-PHOSPHATE SYNTHASE SUBUNIT SNO"/>
    <property type="match status" value="1"/>
</dbReference>
<dbReference type="GO" id="GO:0004359">
    <property type="term" value="F:glutaminase activity"/>
    <property type="evidence" value="ECO:0007669"/>
    <property type="project" value="UniProtKB-EC"/>
</dbReference>
<feature type="binding site" evidence="8">
    <location>
        <position position="120"/>
    </location>
    <ligand>
        <name>L-glutamine</name>
        <dbReference type="ChEBI" id="CHEBI:58359"/>
    </ligand>
</feature>
<feature type="active site" description="Charge relay system" evidence="7">
    <location>
        <position position="199"/>
    </location>
</feature>
<evidence type="ECO:0000256" key="7">
    <source>
        <dbReference type="PIRSR" id="PIRSR005639-1"/>
    </source>
</evidence>
<evidence type="ECO:0000256" key="6">
    <source>
        <dbReference type="ARBA" id="ARBA00049534"/>
    </source>
</evidence>
<feature type="binding site" evidence="8">
    <location>
        <begin position="151"/>
        <end position="152"/>
    </location>
    <ligand>
        <name>L-glutamine</name>
        <dbReference type="ChEBI" id="CHEBI:58359"/>
    </ligand>
</feature>
<feature type="active site" description="Nucleophile" evidence="7">
    <location>
        <position position="90"/>
    </location>
</feature>
<accession>A0AAD4M4Z0</accession>
<dbReference type="GO" id="GO:0016829">
    <property type="term" value="F:lyase activity"/>
    <property type="evidence" value="ECO:0007669"/>
    <property type="project" value="UniProtKB-KW"/>
</dbReference>
<dbReference type="GO" id="GO:1903600">
    <property type="term" value="C:glutaminase complex"/>
    <property type="evidence" value="ECO:0007669"/>
    <property type="project" value="TreeGrafter"/>
</dbReference>
<dbReference type="PROSITE" id="PS01236">
    <property type="entry name" value="PDXT_SNO_1"/>
    <property type="match status" value="1"/>
</dbReference>
<evidence type="ECO:0000256" key="4">
    <source>
        <dbReference type="ARBA" id="ARBA00022962"/>
    </source>
</evidence>
<dbReference type="EC" id="3.5.1.2" evidence="2"/>
<sequence length="223" mass="24320">MQDIQLATELVIGILALQGAFAEHQEILQKFSGKRKLEVIQVRTPEELKRCDALIIPGGESTTIALLAKLSGLIEPLRGFIKTKPVWGTCAGAILLSQAVSNPKKGGQELLGGVSVKITRNGWGSQVESFEAPLEVEGLRDAHMPFTGVFIRAPVVMELVQMAREPPIRVISRLPDSLLPNATSNEGLTEASTPFDNVHPELTDDCRFHEYFVQECVLPSLAL</sequence>
<comment type="similarity">
    <text evidence="1">Belongs to the glutaminase PdxT/SNO family.</text>
</comment>
<dbReference type="PIRSF" id="PIRSF005639">
    <property type="entry name" value="Glut_amidoT_SNO"/>
    <property type="match status" value="1"/>
</dbReference>
<dbReference type="PANTHER" id="PTHR31559:SF0">
    <property type="entry name" value="PYRIDOXAL 5'-PHOSPHATE SYNTHASE SUBUNIT SNO1-RELATED"/>
    <property type="match status" value="1"/>
</dbReference>
<dbReference type="EMBL" id="WTXG01000012">
    <property type="protein sequence ID" value="KAI0301890.1"/>
    <property type="molecule type" value="Genomic_DNA"/>
</dbReference>
<dbReference type="InterPro" id="IPR029062">
    <property type="entry name" value="Class_I_gatase-like"/>
</dbReference>
<dbReference type="CDD" id="cd01749">
    <property type="entry name" value="GATase1_PB"/>
    <property type="match status" value="1"/>
</dbReference>
<evidence type="ECO:0000256" key="3">
    <source>
        <dbReference type="ARBA" id="ARBA00022801"/>
    </source>
</evidence>
<protein>
    <recommendedName>
        <fullName evidence="2">glutaminase</fullName>
        <ecNumber evidence="2">3.5.1.2</ecNumber>
    </recommendedName>
</protein>
<dbReference type="GO" id="GO:0008614">
    <property type="term" value="P:pyridoxine metabolic process"/>
    <property type="evidence" value="ECO:0007669"/>
    <property type="project" value="TreeGrafter"/>
</dbReference>
<reference evidence="9" key="1">
    <citation type="journal article" date="2022" name="New Phytol.">
        <title>Evolutionary transition to the ectomycorrhizal habit in the genomes of a hyperdiverse lineage of mushroom-forming fungi.</title>
        <authorList>
            <person name="Looney B."/>
            <person name="Miyauchi S."/>
            <person name="Morin E."/>
            <person name="Drula E."/>
            <person name="Courty P.E."/>
            <person name="Kohler A."/>
            <person name="Kuo A."/>
            <person name="LaButti K."/>
            <person name="Pangilinan J."/>
            <person name="Lipzen A."/>
            <person name="Riley R."/>
            <person name="Andreopoulos W."/>
            <person name="He G."/>
            <person name="Johnson J."/>
            <person name="Nolan M."/>
            <person name="Tritt A."/>
            <person name="Barry K.W."/>
            <person name="Grigoriev I.V."/>
            <person name="Nagy L.G."/>
            <person name="Hibbett D."/>
            <person name="Henrissat B."/>
            <person name="Matheny P.B."/>
            <person name="Labbe J."/>
            <person name="Martin F.M."/>
        </authorList>
    </citation>
    <scope>NUCLEOTIDE SEQUENCE</scope>
    <source>
        <strain evidence="9">BPL690</strain>
    </source>
</reference>
<dbReference type="AlphaFoldDB" id="A0AAD4M4Z0"/>
<evidence type="ECO:0000313" key="10">
    <source>
        <dbReference type="Proteomes" id="UP001203297"/>
    </source>
</evidence>
<dbReference type="PROSITE" id="PS51130">
    <property type="entry name" value="PDXT_SNO_2"/>
    <property type="match status" value="1"/>
</dbReference>
<evidence type="ECO:0000256" key="2">
    <source>
        <dbReference type="ARBA" id="ARBA00012918"/>
    </source>
</evidence>
<keyword evidence="4" id="KW-0315">Glutamine amidotransferase</keyword>
<evidence type="ECO:0000313" key="9">
    <source>
        <dbReference type="EMBL" id="KAI0301890.1"/>
    </source>
</evidence>
<gene>
    <name evidence="9" type="ORF">B0F90DRAFT_1809978</name>
</gene>
<keyword evidence="3" id="KW-0378">Hydrolase</keyword>
<evidence type="ECO:0000256" key="1">
    <source>
        <dbReference type="ARBA" id="ARBA00008345"/>
    </source>
</evidence>
<dbReference type="GO" id="GO:0042823">
    <property type="term" value="P:pyridoxal phosphate biosynthetic process"/>
    <property type="evidence" value="ECO:0007669"/>
    <property type="project" value="InterPro"/>
</dbReference>
<feature type="active site" description="Charge relay system" evidence="7">
    <location>
        <position position="201"/>
    </location>
</feature>
<proteinExistence type="inferred from homology"/>
<keyword evidence="10" id="KW-1185">Reference proteome</keyword>
<dbReference type="NCBIfam" id="TIGR03800">
    <property type="entry name" value="PLP_synth_Pdx2"/>
    <property type="match status" value="1"/>
</dbReference>
<keyword evidence="5" id="KW-0456">Lyase</keyword>
<dbReference type="SUPFAM" id="SSF52317">
    <property type="entry name" value="Class I glutamine amidotransferase-like"/>
    <property type="match status" value="1"/>
</dbReference>
<organism evidence="9 10">
    <name type="scientific">Multifurca ochricompacta</name>
    <dbReference type="NCBI Taxonomy" id="376703"/>
    <lineage>
        <taxon>Eukaryota</taxon>
        <taxon>Fungi</taxon>
        <taxon>Dikarya</taxon>
        <taxon>Basidiomycota</taxon>
        <taxon>Agaricomycotina</taxon>
        <taxon>Agaricomycetes</taxon>
        <taxon>Russulales</taxon>
        <taxon>Russulaceae</taxon>
        <taxon>Multifurca</taxon>
    </lineage>
</organism>
<evidence type="ECO:0000256" key="8">
    <source>
        <dbReference type="PIRSR" id="PIRSR005639-2"/>
    </source>
</evidence>
<dbReference type="Proteomes" id="UP001203297">
    <property type="component" value="Unassembled WGS sequence"/>
</dbReference>
<evidence type="ECO:0000256" key="5">
    <source>
        <dbReference type="ARBA" id="ARBA00023239"/>
    </source>
</evidence>
<comment type="caution">
    <text evidence="9">The sequence shown here is derived from an EMBL/GenBank/DDBJ whole genome shotgun (WGS) entry which is preliminary data.</text>
</comment>
<feature type="binding site" evidence="8">
    <location>
        <begin position="59"/>
        <end position="61"/>
    </location>
    <ligand>
        <name>L-glutamine</name>
        <dbReference type="ChEBI" id="CHEBI:58359"/>
    </ligand>
</feature>
<dbReference type="Pfam" id="PF01174">
    <property type="entry name" value="SNO"/>
    <property type="match status" value="1"/>
</dbReference>
<comment type="catalytic activity">
    <reaction evidence="6">
        <text>L-glutamine + H2O = L-glutamate + NH4(+)</text>
        <dbReference type="Rhea" id="RHEA:15889"/>
        <dbReference type="ChEBI" id="CHEBI:15377"/>
        <dbReference type="ChEBI" id="CHEBI:28938"/>
        <dbReference type="ChEBI" id="CHEBI:29985"/>
        <dbReference type="ChEBI" id="CHEBI:58359"/>
        <dbReference type="EC" id="3.5.1.2"/>
    </reaction>
</comment>
<dbReference type="InterPro" id="IPR021196">
    <property type="entry name" value="PdxT/SNO_CS"/>
</dbReference>